<evidence type="ECO:0000256" key="10">
    <source>
        <dbReference type="ARBA" id="ARBA00023201"/>
    </source>
</evidence>
<reference evidence="13" key="1">
    <citation type="journal article" date="2021" name="Genome Biol. Evol.">
        <title>The assembled and annotated genome of the fairy-ring fungus Marasmius oreades.</title>
        <authorList>
            <person name="Hiltunen M."/>
            <person name="Ament-Velasquez S.L."/>
            <person name="Johannesson H."/>
        </authorList>
    </citation>
    <scope>NUCLEOTIDE SEQUENCE</scope>
    <source>
        <strain evidence="13">03SP1</strain>
    </source>
</reference>
<dbReference type="PANTHER" id="PTHR31382">
    <property type="entry name" value="NA(+)/H(+) ANTIPORTER"/>
    <property type="match status" value="1"/>
</dbReference>
<dbReference type="Pfam" id="PF00999">
    <property type="entry name" value="Na_H_Exchanger"/>
    <property type="match status" value="1"/>
</dbReference>
<dbReference type="GO" id="GO:0042391">
    <property type="term" value="P:regulation of membrane potential"/>
    <property type="evidence" value="ECO:0007669"/>
    <property type="project" value="InterPro"/>
</dbReference>
<evidence type="ECO:0000313" key="14">
    <source>
        <dbReference type="Proteomes" id="UP001049176"/>
    </source>
</evidence>
<dbReference type="PANTHER" id="PTHR31382:SF4">
    <property type="entry name" value="NA(+)_H(+) ANTIPORTER"/>
    <property type="match status" value="1"/>
</dbReference>
<evidence type="ECO:0000256" key="6">
    <source>
        <dbReference type="ARBA" id="ARBA00022989"/>
    </source>
</evidence>
<feature type="transmembrane region" description="Helical" evidence="11">
    <location>
        <begin position="103"/>
        <end position="123"/>
    </location>
</feature>
<feature type="transmembrane region" description="Helical" evidence="11">
    <location>
        <begin position="205"/>
        <end position="230"/>
    </location>
</feature>
<dbReference type="InterPro" id="IPR004712">
    <property type="entry name" value="Na+/H+_antiporter_fungi"/>
</dbReference>
<feature type="transmembrane region" description="Helical" evidence="11">
    <location>
        <begin position="250"/>
        <end position="273"/>
    </location>
</feature>
<accession>A0A9P7S2F3</accession>
<evidence type="ECO:0000256" key="4">
    <source>
        <dbReference type="ARBA" id="ARBA00022449"/>
    </source>
</evidence>
<evidence type="ECO:0000256" key="1">
    <source>
        <dbReference type="ARBA" id="ARBA00004141"/>
    </source>
</evidence>
<keyword evidence="14" id="KW-1185">Reference proteome</keyword>
<dbReference type="Proteomes" id="UP001049176">
    <property type="component" value="Chromosome 4"/>
</dbReference>
<evidence type="ECO:0000259" key="12">
    <source>
        <dbReference type="Pfam" id="PF00999"/>
    </source>
</evidence>
<feature type="domain" description="Cation/H+ exchanger transmembrane" evidence="12">
    <location>
        <begin position="25"/>
        <end position="373"/>
    </location>
</feature>
<comment type="similarity">
    <text evidence="2">Belongs to the fungal Na(+)/H(+) exchanger family.</text>
</comment>
<protein>
    <recommendedName>
        <fullName evidence="12">Cation/H+ exchanger transmembrane domain-containing protein</fullName>
    </recommendedName>
</protein>
<dbReference type="AlphaFoldDB" id="A0A9P7S2F3"/>
<gene>
    <name evidence="13" type="ORF">E1B28_007559</name>
</gene>
<keyword evidence="8" id="KW-0406">Ion transport</keyword>
<feature type="transmembrane region" description="Helical" evidence="11">
    <location>
        <begin position="327"/>
        <end position="347"/>
    </location>
</feature>
<dbReference type="GO" id="GO:0030007">
    <property type="term" value="P:intracellular potassium ion homeostasis"/>
    <property type="evidence" value="ECO:0007669"/>
    <property type="project" value="TreeGrafter"/>
</dbReference>
<dbReference type="GO" id="GO:0036376">
    <property type="term" value="P:sodium ion export across plasma membrane"/>
    <property type="evidence" value="ECO:0007669"/>
    <property type="project" value="InterPro"/>
</dbReference>
<dbReference type="OrthoDB" id="2190219at2759"/>
<evidence type="ECO:0000256" key="8">
    <source>
        <dbReference type="ARBA" id="ARBA00023065"/>
    </source>
</evidence>
<feature type="transmembrane region" description="Helical" evidence="11">
    <location>
        <begin position="71"/>
        <end position="91"/>
    </location>
</feature>
<feature type="transmembrane region" description="Helical" evidence="11">
    <location>
        <begin position="293"/>
        <end position="315"/>
    </location>
</feature>
<evidence type="ECO:0000256" key="11">
    <source>
        <dbReference type="SAM" id="Phobius"/>
    </source>
</evidence>
<keyword evidence="3" id="KW-0813">Transport</keyword>
<keyword evidence="7" id="KW-0915">Sodium</keyword>
<evidence type="ECO:0000256" key="7">
    <source>
        <dbReference type="ARBA" id="ARBA00023053"/>
    </source>
</evidence>
<evidence type="ECO:0000256" key="3">
    <source>
        <dbReference type="ARBA" id="ARBA00022448"/>
    </source>
</evidence>
<keyword evidence="9 11" id="KW-0472">Membrane</keyword>
<feature type="transmembrane region" description="Helical" evidence="11">
    <location>
        <begin position="175"/>
        <end position="193"/>
    </location>
</feature>
<keyword evidence="10" id="KW-0739">Sodium transport</keyword>
<evidence type="ECO:0000313" key="13">
    <source>
        <dbReference type="EMBL" id="KAG7093923.1"/>
    </source>
</evidence>
<name>A0A9P7S2F3_9AGAR</name>
<proteinExistence type="inferred from homology"/>
<evidence type="ECO:0000256" key="5">
    <source>
        <dbReference type="ARBA" id="ARBA00022692"/>
    </source>
</evidence>
<dbReference type="GO" id="GO:0015385">
    <property type="term" value="F:sodium:proton antiporter activity"/>
    <property type="evidence" value="ECO:0007669"/>
    <property type="project" value="InterPro"/>
</dbReference>
<dbReference type="KEGG" id="more:E1B28_007559"/>
<dbReference type="GO" id="GO:0120029">
    <property type="term" value="P:proton export across plasma membrane"/>
    <property type="evidence" value="ECO:0007669"/>
    <property type="project" value="InterPro"/>
</dbReference>
<feature type="transmembrane region" description="Helical" evidence="11">
    <location>
        <begin position="12"/>
        <end position="32"/>
    </location>
</feature>
<keyword evidence="6 11" id="KW-1133">Transmembrane helix</keyword>
<evidence type="ECO:0000256" key="9">
    <source>
        <dbReference type="ARBA" id="ARBA00023136"/>
    </source>
</evidence>
<sequence length="419" mass="46506">MHVELMEVSAPGLAYICLGGFVVAFSVVSLLVREKFNVNEVLLGTIFGIAMGPYGADIFNPRSWGPLEEKITLEVTRVVLAIGLFIIGIDLPKNYMYRHIRGLLVMVVPTMAIGWVLIAGFLKMLFPKLGFISCLAISACLTPTDPIICASIVGGKFAERYVPLTLRQLLSAESAANDGLAYPFLTITLFLTLESSTPVAFEKWFLIGCLYQVVLGTVLGSVLGVTFSFIMKLSMRKGLIDTESYLTQQLALGLLTMGIVSTIGSDDLLAAFAAGSALSWDGKFNVHIENETFASIIDFVLNCACFIYIGAWLPFEKFNSEALGIEVWRLFVLLIVVILLRRIPALLSLGPWVPEIRDWKEALFCGHFGPVRFYFTSLEMKDLIGTRWASVPCLFRVWPLPSFQDLMILRKANQKYWLP</sequence>
<dbReference type="RefSeq" id="XP_043010393.1">
    <property type="nucleotide sequence ID" value="XM_043152307.1"/>
</dbReference>
<keyword evidence="5 11" id="KW-0812">Transmembrane</keyword>
<keyword evidence="4" id="KW-0050">Antiport</keyword>
<dbReference type="EMBL" id="CM032184">
    <property type="protein sequence ID" value="KAG7093923.1"/>
    <property type="molecule type" value="Genomic_DNA"/>
</dbReference>
<organism evidence="13 14">
    <name type="scientific">Marasmius oreades</name>
    <name type="common">fairy-ring Marasmius</name>
    <dbReference type="NCBI Taxonomy" id="181124"/>
    <lineage>
        <taxon>Eukaryota</taxon>
        <taxon>Fungi</taxon>
        <taxon>Dikarya</taxon>
        <taxon>Basidiomycota</taxon>
        <taxon>Agaricomycotina</taxon>
        <taxon>Agaricomycetes</taxon>
        <taxon>Agaricomycetidae</taxon>
        <taxon>Agaricales</taxon>
        <taxon>Marasmiineae</taxon>
        <taxon>Marasmiaceae</taxon>
        <taxon>Marasmius</taxon>
    </lineage>
</organism>
<comment type="subcellular location">
    <subcellularLocation>
        <location evidence="1">Membrane</location>
        <topology evidence="1">Multi-pass membrane protein</topology>
    </subcellularLocation>
</comment>
<comment type="caution">
    <text evidence="13">The sequence shown here is derived from an EMBL/GenBank/DDBJ whole genome shotgun (WGS) entry which is preliminary data.</text>
</comment>
<evidence type="ECO:0000256" key="2">
    <source>
        <dbReference type="ARBA" id="ARBA00005248"/>
    </source>
</evidence>
<feature type="transmembrane region" description="Helical" evidence="11">
    <location>
        <begin position="41"/>
        <end position="59"/>
    </location>
</feature>
<dbReference type="GO" id="GO:0005886">
    <property type="term" value="C:plasma membrane"/>
    <property type="evidence" value="ECO:0007669"/>
    <property type="project" value="InterPro"/>
</dbReference>
<dbReference type="InterPro" id="IPR006153">
    <property type="entry name" value="Cation/H_exchanger_TM"/>
</dbReference>
<dbReference type="GeneID" id="66076635"/>